<protein>
    <submittedName>
        <fullName evidence="3">Flagellar motor protein MotA</fullName>
    </submittedName>
</protein>
<organism evidence="3 4">
    <name type="scientific">Phaeovibrio sulfidiphilus</name>
    <dbReference type="NCBI Taxonomy" id="1220600"/>
    <lineage>
        <taxon>Bacteria</taxon>
        <taxon>Pseudomonadati</taxon>
        <taxon>Pseudomonadota</taxon>
        <taxon>Alphaproteobacteria</taxon>
        <taxon>Rhodospirillales</taxon>
        <taxon>Rhodospirillaceae</taxon>
        <taxon>Phaeovibrio</taxon>
    </lineage>
</organism>
<feature type="transmembrane region" description="Helical" evidence="2">
    <location>
        <begin position="115"/>
        <end position="133"/>
    </location>
</feature>
<evidence type="ECO:0000256" key="2">
    <source>
        <dbReference type="SAM" id="Phobius"/>
    </source>
</evidence>
<comment type="caution">
    <text evidence="3">The sequence shown here is derived from an EMBL/GenBank/DDBJ whole genome shotgun (WGS) entry which is preliminary data.</text>
</comment>
<dbReference type="AlphaFoldDB" id="A0A8J6YL46"/>
<evidence type="ECO:0000313" key="4">
    <source>
        <dbReference type="Proteomes" id="UP000631034"/>
    </source>
</evidence>
<keyword evidence="2" id="KW-1133">Transmembrane helix</keyword>
<keyword evidence="3" id="KW-0282">Flagellum</keyword>
<accession>A0A8J6YL46</accession>
<sequence>MGVFLVAVGALGGALAPMMAGFFMANPALNGVILGVGLVGVLLSFRNALSLRPDMRWLEDFTTGDAPPSQAPRLLAPVAQAFSGRRSVGFSAISTRTLLDGISSRLDENRETARYFVGLTIFLGLLGTFWGLLSTVSAIAQVIGDLTLTSDDLSVVFADLQSGLEAPLSGMGTAFSSSLFGLSCSLVLGFLDLQAGQAQNNFYNGLEDWLSRQTRFSAPGGSLEEGSPSLPAYTQALLEKTADSLDELSHTLARSEETTISTNTQIRTLSETMVILTDQMRTEQAVLLKLAQTQADLRPLLKQLSALLDHMAAPQAPAAGSLGAGDQVATHIRNMDSALSYIANQAASGREAIIKEMRSEIRMLARTLTSPMPGQSQGQTQGLIPGQGPGPTLSAAQTPDPGPGPSAPDHSG</sequence>
<gene>
    <name evidence="3" type="ORF">IHV25_02505</name>
</gene>
<keyword evidence="2" id="KW-0472">Membrane</keyword>
<keyword evidence="3" id="KW-0969">Cilium</keyword>
<feature type="compositionally biased region" description="Polar residues" evidence="1">
    <location>
        <begin position="370"/>
        <end position="382"/>
    </location>
</feature>
<reference evidence="3" key="1">
    <citation type="submission" date="2020-10" db="EMBL/GenBank/DDBJ databases">
        <title>Genome sequence of the unusual species of purple photosynthetic bacteria, Phaeovibrio sulfidiphilus DSM 23193, type strain.</title>
        <authorList>
            <person name="Kyndt J.A."/>
            <person name="Meyer T.E."/>
        </authorList>
    </citation>
    <scope>NUCLEOTIDE SEQUENCE</scope>
    <source>
        <strain evidence="3">DSM 23193</strain>
    </source>
</reference>
<dbReference type="Proteomes" id="UP000631034">
    <property type="component" value="Unassembled WGS sequence"/>
</dbReference>
<keyword evidence="2" id="KW-0812">Transmembrane</keyword>
<proteinExistence type="predicted"/>
<feature type="transmembrane region" description="Helical" evidence="2">
    <location>
        <begin position="30"/>
        <end position="49"/>
    </location>
</feature>
<dbReference type="EMBL" id="JACZHT010000001">
    <property type="protein sequence ID" value="MBE1236523.1"/>
    <property type="molecule type" value="Genomic_DNA"/>
</dbReference>
<keyword evidence="3" id="KW-0966">Cell projection</keyword>
<feature type="region of interest" description="Disordered" evidence="1">
    <location>
        <begin position="370"/>
        <end position="412"/>
    </location>
</feature>
<name>A0A8J6YL46_9PROT</name>
<evidence type="ECO:0000256" key="1">
    <source>
        <dbReference type="SAM" id="MobiDB-lite"/>
    </source>
</evidence>
<evidence type="ECO:0000313" key="3">
    <source>
        <dbReference type="EMBL" id="MBE1236523.1"/>
    </source>
</evidence>
<keyword evidence="4" id="KW-1185">Reference proteome</keyword>